<organism evidence="1 2">
    <name type="scientific">Nonomuraea salmonea</name>
    <dbReference type="NCBI Taxonomy" id="46181"/>
    <lineage>
        <taxon>Bacteria</taxon>
        <taxon>Bacillati</taxon>
        <taxon>Actinomycetota</taxon>
        <taxon>Actinomycetes</taxon>
        <taxon>Streptosporangiales</taxon>
        <taxon>Streptosporangiaceae</taxon>
        <taxon>Nonomuraea</taxon>
    </lineage>
</organism>
<proteinExistence type="predicted"/>
<dbReference type="RefSeq" id="WP_379483367.1">
    <property type="nucleotide sequence ID" value="NZ_JBHMCF010000011.1"/>
</dbReference>
<keyword evidence="2" id="KW-1185">Reference proteome</keyword>
<dbReference type="EMBL" id="JBHMCF010000011">
    <property type="protein sequence ID" value="MFB9471097.1"/>
    <property type="molecule type" value="Genomic_DNA"/>
</dbReference>
<evidence type="ECO:0000313" key="2">
    <source>
        <dbReference type="Proteomes" id="UP001589568"/>
    </source>
</evidence>
<dbReference type="Proteomes" id="UP001589568">
    <property type="component" value="Unassembled WGS sequence"/>
</dbReference>
<sequence>MNTHVDEASDDDVSYVRDLGLIRRTGAPEIANPIYRQFLLRHSPLCADLLRREQQGPFTDEKLAEVRMRTFGSPDLLSGRL</sequence>
<comment type="caution">
    <text evidence="1">The sequence shown here is derived from an EMBL/GenBank/DDBJ whole genome shotgun (WGS) entry which is preliminary data.</text>
</comment>
<name>A0ABV5NLD8_9ACTN</name>
<reference evidence="1 2" key="1">
    <citation type="submission" date="2024-09" db="EMBL/GenBank/DDBJ databases">
        <authorList>
            <person name="Sun Q."/>
            <person name="Mori K."/>
        </authorList>
    </citation>
    <scope>NUCLEOTIDE SEQUENCE [LARGE SCALE GENOMIC DNA]</scope>
    <source>
        <strain evidence="1 2">JCM 3324</strain>
    </source>
</reference>
<gene>
    <name evidence="1" type="ORF">ACFFR3_16360</name>
</gene>
<protein>
    <submittedName>
        <fullName evidence="1">Uncharacterized protein</fullName>
    </submittedName>
</protein>
<evidence type="ECO:0000313" key="1">
    <source>
        <dbReference type="EMBL" id="MFB9471097.1"/>
    </source>
</evidence>
<accession>A0ABV5NLD8</accession>